<dbReference type="Gene3D" id="2.60.120.10">
    <property type="entry name" value="Jelly Rolls"/>
    <property type="match status" value="1"/>
</dbReference>
<evidence type="ECO:0000313" key="19">
    <source>
        <dbReference type="EMBL" id="KAL1205962.1"/>
    </source>
</evidence>
<dbReference type="SMART" id="SM00100">
    <property type="entry name" value="cNMP"/>
    <property type="match status" value="1"/>
</dbReference>
<keyword evidence="8" id="KW-0112">Calmodulin-binding</keyword>
<keyword evidence="5" id="KW-0140">cGMP</keyword>
<feature type="region of interest" description="Disordered" evidence="16">
    <location>
        <begin position="671"/>
        <end position="717"/>
    </location>
</feature>
<evidence type="ECO:0000259" key="18">
    <source>
        <dbReference type="PROSITE" id="PS50042"/>
    </source>
</evidence>
<keyword evidence="4" id="KW-1003">Cell membrane</keyword>
<dbReference type="SUPFAM" id="SSF51206">
    <property type="entry name" value="cAMP-binding domain-like"/>
    <property type="match status" value="1"/>
</dbReference>
<dbReference type="Gene3D" id="1.10.287.70">
    <property type="match status" value="1"/>
</dbReference>
<evidence type="ECO:0000256" key="16">
    <source>
        <dbReference type="SAM" id="MobiDB-lite"/>
    </source>
</evidence>
<proteinExistence type="inferred from homology"/>
<dbReference type="InterPro" id="IPR018490">
    <property type="entry name" value="cNMP-bd_dom_sf"/>
</dbReference>
<dbReference type="PANTHER" id="PTHR45651">
    <property type="entry name" value="CYCLIC NUCLEOTIDE-GATED ION CHANNEL 15-RELATED-RELATED"/>
    <property type="match status" value="1"/>
</dbReference>
<evidence type="ECO:0000256" key="15">
    <source>
        <dbReference type="ARBA" id="ARBA00023303"/>
    </source>
</evidence>
<keyword evidence="7 17" id="KW-0812">Transmembrane</keyword>
<feature type="transmembrane region" description="Helical" evidence="17">
    <location>
        <begin position="145"/>
        <end position="164"/>
    </location>
</feature>
<feature type="compositionally biased region" description="Polar residues" evidence="16">
    <location>
        <begin position="675"/>
        <end position="698"/>
    </location>
</feature>
<keyword evidence="12 17" id="KW-0472">Membrane</keyword>
<dbReference type="InterPro" id="IPR014710">
    <property type="entry name" value="RmlC-like_jellyroll"/>
</dbReference>
<dbReference type="Gene3D" id="1.10.287.630">
    <property type="entry name" value="Helix hairpin bin"/>
    <property type="match status" value="1"/>
</dbReference>
<evidence type="ECO:0000256" key="2">
    <source>
        <dbReference type="ARBA" id="ARBA00010486"/>
    </source>
</evidence>
<dbReference type="PRINTS" id="PR01463">
    <property type="entry name" value="EAGCHANLFMLY"/>
</dbReference>
<dbReference type="Proteomes" id="UP001558713">
    <property type="component" value="Unassembled WGS sequence"/>
</dbReference>
<name>A0ABD1AGQ9_CARAN</name>
<dbReference type="Pfam" id="PF00027">
    <property type="entry name" value="cNMP_binding"/>
    <property type="match status" value="1"/>
</dbReference>
<keyword evidence="11" id="KW-0406">Ion transport</keyword>
<feature type="transmembrane region" description="Helical" evidence="17">
    <location>
        <begin position="87"/>
        <end position="109"/>
    </location>
</feature>
<dbReference type="InterPro" id="IPR000595">
    <property type="entry name" value="cNMP-bd_dom"/>
</dbReference>
<feature type="transmembrane region" description="Helical" evidence="17">
    <location>
        <begin position="216"/>
        <end position="236"/>
    </location>
</feature>
<evidence type="ECO:0000256" key="12">
    <source>
        <dbReference type="ARBA" id="ARBA00023136"/>
    </source>
</evidence>
<comment type="similarity">
    <text evidence="2">Belongs to the cyclic nucleotide-gated cation channel (TC 1.A.1.5) family.</text>
</comment>
<comment type="caution">
    <text evidence="19">The sequence shown here is derived from an EMBL/GenBank/DDBJ whole genome shotgun (WGS) entry which is preliminary data.</text>
</comment>
<dbReference type="EMBL" id="JBANAX010000510">
    <property type="protein sequence ID" value="KAL1205962.1"/>
    <property type="molecule type" value="Genomic_DNA"/>
</dbReference>
<keyword evidence="10" id="KW-0547">Nucleotide-binding</keyword>
<dbReference type="PROSITE" id="PS50042">
    <property type="entry name" value="CNMP_BINDING_3"/>
    <property type="match status" value="1"/>
</dbReference>
<evidence type="ECO:0000256" key="5">
    <source>
        <dbReference type="ARBA" id="ARBA00022535"/>
    </source>
</evidence>
<keyword evidence="6" id="KW-0116">cAMP-binding</keyword>
<evidence type="ECO:0000313" key="20">
    <source>
        <dbReference type="Proteomes" id="UP001558713"/>
    </source>
</evidence>
<evidence type="ECO:0000256" key="13">
    <source>
        <dbReference type="ARBA" id="ARBA00023149"/>
    </source>
</evidence>
<keyword evidence="20" id="KW-1185">Reference proteome</keyword>
<evidence type="ECO:0000256" key="10">
    <source>
        <dbReference type="ARBA" id="ARBA00022992"/>
    </source>
</evidence>
<dbReference type="Pfam" id="PF00520">
    <property type="entry name" value="Ion_trans"/>
    <property type="match status" value="1"/>
</dbReference>
<feature type="transmembrane region" description="Helical" evidence="17">
    <location>
        <begin position="176"/>
        <end position="195"/>
    </location>
</feature>
<dbReference type="GO" id="GO:0005516">
    <property type="term" value="F:calmodulin binding"/>
    <property type="evidence" value="ECO:0007669"/>
    <property type="project" value="UniProtKB-KW"/>
</dbReference>
<evidence type="ECO:0000256" key="6">
    <source>
        <dbReference type="ARBA" id="ARBA00022566"/>
    </source>
</evidence>
<evidence type="ECO:0000256" key="4">
    <source>
        <dbReference type="ARBA" id="ARBA00022475"/>
    </source>
</evidence>
<sequence>MNKIRSLRCLLPETTTSAASNRGSDNGNGSSQVSVLLWRHQILDPDSNIVTYWNHVFLITAILALFLDPLYFYVPYVGGPACLSIDISLAATVTVFRTFADLFHLLHILMKFRTAFVARSSRVFGRGELVMDSREIAIRYLKTDFLIDVAAMLPLPQLVIWLVIPAATNGTANHANSTLALIVLVQYIPRSFIIFPLNQRIIKTTGFIAKTAWAGAAYNLLLYILASHVLGAMWYLSSIGRQFSCWSNVCKKDNALRVLDCLPSFLDCKSLQQPERQYWQNVTQVLSHCDATSSTTNFKFGMFAEAFTTQVATTDIVSKYLYCLWWGLRNLSSYGQNITTSVYLGETLFCITICIFGLILFTLLIGNMQSSLQSMSVRVEEWRVKRRDTEEWMRHRQLPPELQERVRRFVQYKWLATRGVDEESILQSLPTDLRREIQRHLCLALVRRVPFFSQMDDQLLDAICGCLVSSLSTAGTYIFREGDPVNEMLFVIRGQIESSTTNGGRSGFFNSTTLRPGDFCGEELLTWALMPNSTLNLPSSTRSVRALSEVEAFALSAEDLKFVAHQFKRLQSKKLQHAFRYYSHQWRTWGACFVQSAWRRYKRRKLAKELSLHESSGYYNTYETGYNEEDEETGEYYYGSDDDDFEGERLSADNTNNNQNLGATILASKFAANTRRGTNQKASSSSTGKKDGASSSLKMPQLFKPDEPDFSIDKEDV</sequence>
<gene>
    <name evidence="19" type="ORF">V5N11_018039</name>
</gene>
<comment type="subcellular location">
    <subcellularLocation>
        <location evidence="1">Cell membrane</location>
        <topology evidence="1">Multi-pass membrane protein</topology>
    </subcellularLocation>
</comment>
<keyword evidence="14" id="KW-1071">Ligand-gated ion channel</keyword>
<keyword evidence="10" id="KW-0142">cGMP-binding</keyword>
<dbReference type="InterPro" id="IPR005821">
    <property type="entry name" value="Ion_trans_dom"/>
</dbReference>
<evidence type="ECO:0000256" key="7">
    <source>
        <dbReference type="ARBA" id="ARBA00022692"/>
    </source>
</evidence>
<feature type="transmembrane region" description="Helical" evidence="17">
    <location>
        <begin position="342"/>
        <end position="365"/>
    </location>
</feature>
<dbReference type="InterPro" id="IPR003938">
    <property type="entry name" value="K_chnl_volt-dep_EAG/ELK/ERG"/>
</dbReference>
<feature type="domain" description="Cyclic nucleotide-binding" evidence="18">
    <location>
        <begin position="451"/>
        <end position="581"/>
    </location>
</feature>
<keyword evidence="3" id="KW-0813">Transport</keyword>
<dbReference type="PANTHER" id="PTHR45651:SF39">
    <property type="entry name" value="CYCLIC NUCLEOTIDE-GATED ION CHANNEL 18"/>
    <property type="match status" value="1"/>
</dbReference>
<evidence type="ECO:0000256" key="9">
    <source>
        <dbReference type="ARBA" id="ARBA00022989"/>
    </source>
</evidence>
<feature type="compositionally biased region" description="Basic and acidic residues" evidence="16">
    <location>
        <begin position="704"/>
        <end position="717"/>
    </location>
</feature>
<dbReference type="GO" id="GO:0034220">
    <property type="term" value="P:monoatomic ion transmembrane transport"/>
    <property type="evidence" value="ECO:0007669"/>
    <property type="project" value="UniProtKB-KW"/>
</dbReference>
<evidence type="ECO:0000256" key="14">
    <source>
        <dbReference type="ARBA" id="ARBA00023286"/>
    </source>
</evidence>
<dbReference type="GO" id="GO:0030553">
    <property type="term" value="F:cGMP binding"/>
    <property type="evidence" value="ECO:0007669"/>
    <property type="project" value="UniProtKB-KW"/>
</dbReference>
<organism evidence="19 20">
    <name type="scientific">Cardamine amara subsp. amara</name>
    <dbReference type="NCBI Taxonomy" id="228776"/>
    <lineage>
        <taxon>Eukaryota</taxon>
        <taxon>Viridiplantae</taxon>
        <taxon>Streptophyta</taxon>
        <taxon>Embryophyta</taxon>
        <taxon>Tracheophyta</taxon>
        <taxon>Spermatophyta</taxon>
        <taxon>Magnoliopsida</taxon>
        <taxon>eudicotyledons</taxon>
        <taxon>Gunneridae</taxon>
        <taxon>Pentapetalae</taxon>
        <taxon>rosids</taxon>
        <taxon>malvids</taxon>
        <taxon>Brassicales</taxon>
        <taxon>Brassicaceae</taxon>
        <taxon>Cardamineae</taxon>
        <taxon>Cardamine</taxon>
    </lineage>
</organism>
<dbReference type="FunFam" id="2.60.120.10:FF:000024">
    <property type="entry name" value="Cyclic nucleotide-gated ion channel 1"/>
    <property type="match status" value="1"/>
</dbReference>
<keyword evidence="13" id="KW-0114">cAMP</keyword>
<evidence type="ECO:0000256" key="17">
    <source>
        <dbReference type="SAM" id="Phobius"/>
    </source>
</evidence>
<dbReference type="GO" id="GO:0030552">
    <property type="term" value="F:cAMP binding"/>
    <property type="evidence" value="ECO:0007669"/>
    <property type="project" value="UniProtKB-KW"/>
</dbReference>
<protein>
    <submittedName>
        <fullName evidence="19">Cyclic nucleotide-gated ion channel 18</fullName>
    </submittedName>
</protein>
<evidence type="ECO:0000256" key="8">
    <source>
        <dbReference type="ARBA" id="ARBA00022860"/>
    </source>
</evidence>
<dbReference type="FunFam" id="1.10.287.630:FF:000003">
    <property type="entry name" value="Cyclic nucleotide-gated ion channel 1"/>
    <property type="match status" value="1"/>
</dbReference>
<dbReference type="AlphaFoldDB" id="A0ABD1AGQ9"/>
<dbReference type="GO" id="GO:0005886">
    <property type="term" value="C:plasma membrane"/>
    <property type="evidence" value="ECO:0007669"/>
    <property type="project" value="UniProtKB-SubCell"/>
</dbReference>
<dbReference type="SUPFAM" id="SSF81324">
    <property type="entry name" value="Voltage-gated potassium channels"/>
    <property type="match status" value="1"/>
</dbReference>
<reference evidence="19 20" key="1">
    <citation type="submission" date="2024-04" db="EMBL/GenBank/DDBJ databases">
        <title>Genome assembly C_amara_ONT_v2.</title>
        <authorList>
            <person name="Yant L."/>
            <person name="Moore C."/>
            <person name="Slenker M."/>
        </authorList>
    </citation>
    <scope>NUCLEOTIDE SEQUENCE [LARGE SCALE GENOMIC DNA]</scope>
    <source>
        <tissue evidence="19">Leaf</tissue>
    </source>
</reference>
<keyword evidence="9 17" id="KW-1133">Transmembrane helix</keyword>
<accession>A0ABD1AGQ9</accession>
<evidence type="ECO:0000256" key="1">
    <source>
        <dbReference type="ARBA" id="ARBA00004651"/>
    </source>
</evidence>
<evidence type="ECO:0000256" key="11">
    <source>
        <dbReference type="ARBA" id="ARBA00023065"/>
    </source>
</evidence>
<evidence type="ECO:0000256" key="3">
    <source>
        <dbReference type="ARBA" id="ARBA00022448"/>
    </source>
</evidence>
<keyword evidence="15" id="KW-0407">Ion channel</keyword>
<dbReference type="CDD" id="cd00038">
    <property type="entry name" value="CAP_ED"/>
    <property type="match status" value="1"/>
</dbReference>
<feature type="transmembrane region" description="Helical" evidence="17">
    <location>
        <begin position="49"/>
        <end position="67"/>
    </location>
</feature>